<feature type="domain" description="2EXR" evidence="1">
    <location>
        <begin position="30"/>
        <end position="106"/>
    </location>
</feature>
<evidence type="ECO:0000259" key="1">
    <source>
        <dbReference type="Pfam" id="PF20150"/>
    </source>
</evidence>
<reference evidence="2" key="1">
    <citation type="journal article" date="2023" name="Mol. Phylogenet. Evol.">
        <title>Genome-scale phylogeny and comparative genomics of the fungal order Sordariales.</title>
        <authorList>
            <person name="Hensen N."/>
            <person name="Bonometti L."/>
            <person name="Westerberg I."/>
            <person name="Brannstrom I.O."/>
            <person name="Guillou S."/>
            <person name="Cros-Aarteil S."/>
            <person name="Calhoun S."/>
            <person name="Haridas S."/>
            <person name="Kuo A."/>
            <person name="Mondo S."/>
            <person name="Pangilinan J."/>
            <person name="Riley R."/>
            <person name="LaButti K."/>
            <person name="Andreopoulos B."/>
            <person name="Lipzen A."/>
            <person name="Chen C."/>
            <person name="Yan M."/>
            <person name="Daum C."/>
            <person name="Ng V."/>
            <person name="Clum A."/>
            <person name="Steindorff A."/>
            <person name="Ohm R.A."/>
            <person name="Martin F."/>
            <person name="Silar P."/>
            <person name="Natvig D.O."/>
            <person name="Lalanne C."/>
            <person name="Gautier V."/>
            <person name="Ament-Velasquez S.L."/>
            <person name="Kruys A."/>
            <person name="Hutchinson M.I."/>
            <person name="Powell A.J."/>
            <person name="Barry K."/>
            <person name="Miller A.N."/>
            <person name="Grigoriev I.V."/>
            <person name="Debuchy R."/>
            <person name="Gladieux P."/>
            <person name="Hiltunen Thoren M."/>
            <person name="Johannesson H."/>
        </authorList>
    </citation>
    <scope>NUCLEOTIDE SEQUENCE</scope>
    <source>
        <strain evidence="2">CBS 232.78</strain>
    </source>
</reference>
<proteinExistence type="predicted"/>
<sequence length="298" mass="34386">MPITEYIHRRGRPALEYRRAKQWPARFPLTRLPVELQYIVWEAALPRRLIGDGFVSPVGSGLPIILQVSRQTRKIGMKWYQLVAGEPDAETGREYKLYVNYQVDTFYVANFDQPFWLPDFSQVRHMAYAAVIYRELIDTYDSDIVGMGTTIPYFVHILRRLKTIVIMHSKVADKLAAKPLLGAQQRGVQGGNRVPRNIVWEQLEEQEPALMSKAKYLYGYGVVGQMSEFVKWPEHVALEHVDVHKHGEGWKMIPWRKAWKLVFRAAPTYEARILMELPLDMHYQGEGEVEQGGASTSV</sequence>
<protein>
    <recommendedName>
        <fullName evidence="1">2EXR domain-containing protein</fullName>
    </recommendedName>
</protein>
<dbReference type="Pfam" id="PF20150">
    <property type="entry name" value="2EXR"/>
    <property type="match status" value="1"/>
</dbReference>
<organism evidence="2 3">
    <name type="scientific">Podospora didyma</name>
    <dbReference type="NCBI Taxonomy" id="330526"/>
    <lineage>
        <taxon>Eukaryota</taxon>
        <taxon>Fungi</taxon>
        <taxon>Dikarya</taxon>
        <taxon>Ascomycota</taxon>
        <taxon>Pezizomycotina</taxon>
        <taxon>Sordariomycetes</taxon>
        <taxon>Sordariomycetidae</taxon>
        <taxon>Sordariales</taxon>
        <taxon>Podosporaceae</taxon>
        <taxon>Podospora</taxon>
    </lineage>
</organism>
<dbReference type="AlphaFoldDB" id="A0AAE0NZI0"/>
<gene>
    <name evidence="2" type="ORF">B0H63DRAFT_507975</name>
</gene>
<accession>A0AAE0NZI0</accession>
<reference evidence="2" key="2">
    <citation type="submission" date="2023-06" db="EMBL/GenBank/DDBJ databases">
        <authorList>
            <consortium name="Lawrence Berkeley National Laboratory"/>
            <person name="Haridas S."/>
            <person name="Hensen N."/>
            <person name="Bonometti L."/>
            <person name="Westerberg I."/>
            <person name="Brannstrom I.O."/>
            <person name="Guillou S."/>
            <person name="Cros-Aarteil S."/>
            <person name="Calhoun S."/>
            <person name="Kuo A."/>
            <person name="Mondo S."/>
            <person name="Pangilinan J."/>
            <person name="Riley R."/>
            <person name="LaButti K."/>
            <person name="Andreopoulos B."/>
            <person name="Lipzen A."/>
            <person name="Chen C."/>
            <person name="Yanf M."/>
            <person name="Daum C."/>
            <person name="Ng V."/>
            <person name="Clum A."/>
            <person name="Steindorff A."/>
            <person name="Ohm R."/>
            <person name="Martin F."/>
            <person name="Silar P."/>
            <person name="Natvig D."/>
            <person name="Lalanne C."/>
            <person name="Gautier V."/>
            <person name="Ament-velasquez S.L."/>
            <person name="Kruys A."/>
            <person name="Hutchinson M.I."/>
            <person name="Powell A.J."/>
            <person name="Barry K."/>
            <person name="Miller A.N."/>
            <person name="Grigoriev I.V."/>
            <person name="Debuchy R."/>
            <person name="Gladieux P."/>
            <person name="Thoren M.H."/>
            <person name="Johannesson H."/>
        </authorList>
    </citation>
    <scope>NUCLEOTIDE SEQUENCE</scope>
    <source>
        <strain evidence="2">CBS 232.78</strain>
    </source>
</reference>
<dbReference type="InterPro" id="IPR045518">
    <property type="entry name" value="2EXR"/>
</dbReference>
<evidence type="ECO:0000313" key="3">
    <source>
        <dbReference type="Proteomes" id="UP001285441"/>
    </source>
</evidence>
<keyword evidence="3" id="KW-1185">Reference proteome</keyword>
<dbReference type="EMBL" id="JAULSW010000002">
    <property type="protein sequence ID" value="KAK3390678.1"/>
    <property type="molecule type" value="Genomic_DNA"/>
</dbReference>
<evidence type="ECO:0000313" key="2">
    <source>
        <dbReference type="EMBL" id="KAK3390678.1"/>
    </source>
</evidence>
<dbReference type="Proteomes" id="UP001285441">
    <property type="component" value="Unassembled WGS sequence"/>
</dbReference>
<name>A0AAE0NZI0_9PEZI</name>
<comment type="caution">
    <text evidence="2">The sequence shown here is derived from an EMBL/GenBank/DDBJ whole genome shotgun (WGS) entry which is preliminary data.</text>
</comment>